<protein>
    <submittedName>
        <fullName evidence="1">Uncharacterized protein</fullName>
    </submittedName>
</protein>
<proteinExistence type="predicted"/>
<keyword evidence="2" id="KW-1185">Reference proteome</keyword>
<dbReference type="AlphaFoldDB" id="A0A2K5XTE5"/>
<sequence length="70" mass="7635">MVAKLESRAGEHGLGLCPGVALQDFQALANQVGSERPVHTPGVPSTLLITPSARYRRLCKRDFLSCSWQL</sequence>
<evidence type="ECO:0000313" key="2">
    <source>
        <dbReference type="Proteomes" id="UP000233140"/>
    </source>
</evidence>
<dbReference type="Proteomes" id="UP000233140">
    <property type="component" value="Unassembled WGS sequence"/>
</dbReference>
<name>A0A2K5XTE5_MANLE</name>
<accession>A0A2K5XTE5</accession>
<organism evidence="1 2">
    <name type="scientific">Mandrillus leucophaeus</name>
    <name type="common">Drill</name>
    <name type="synonym">Papio leucophaeus</name>
    <dbReference type="NCBI Taxonomy" id="9568"/>
    <lineage>
        <taxon>Eukaryota</taxon>
        <taxon>Metazoa</taxon>
        <taxon>Chordata</taxon>
        <taxon>Craniata</taxon>
        <taxon>Vertebrata</taxon>
        <taxon>Euteleostomi</taxon>
        <taxon>Mammalia</taxon>
        <taxon>Eutheria</taxon>
        <taxon>Euarchontoglires</taxon>
        <taxon>Primates</taxon>
        <taxon>Haplorrhini</taxon>
        <taxon>Catarrhini</taxon>
        <taxon>Cercopithecidae</taxon>
        <taxon>Cercopithecinae</taxon>
        <taxon>Mandrillus</taxon>
    </lineage>
</organism>
<evidence type="ECO:0000313" key="1">
    <source>
        <dbReference type="Ensembl" id="ENSMLEP00000006571.1"/>
    </source>
</evidence>
<reference evidence="1" key="2">
    <citation type="submission" date="2025-09" db="UniProtKB">
        <authorList>
            <consortium name="Ensembl"/>
        </authorList>
    </citation>
    <scope>IDENTIFICATION</scope>
</reference>
<dbReference type="Ensembl" id="ENSMLET00000029600.1">
    <property type="protein sequence ID" value="ENSMLEP00000006571.1"/>
    <property type="gene ID" value="ENSMLEG00000026931.1"/>
</dbReference>
<dbReference type="GeneTree" id="ENSGT00910000147695"/>
<reference evidence="1" key="1">
    <citation type="submission" date="2025-08" db="UniProtKB">
        <authorList>
            <consortium name="Ensembl"/>
        </authorList>
    </citation>
    <scope>IDENTIFICATION</scope>
</reference>